<organism evidence="1 2">
    <name type="scientific">Tetragenococcus muriaticus 3MR10-3</name>
    <dbReference type="NCBI Taxonomy" id="1302648"/>
    <lineage>
        <taxon>Bacteria</taxon>
        <taxon>Bacillati</taxon>
        <taxon>Bacillota</taxon>
        <taxon>Bacilli</taxon>
        <taxon>Lactobacillales</taxon>
        <taxon>Enterococcaceae</taxon>
        <taxon>Tetragenococcus</taxon>
    </lineage>
</organism>
<dbReference type="Proteomes" id="UP000029381">
    <property type="component" value="Unassembled WGS sequence"/>
</dbReference>
<evidence type="ECO:0000313" key="1">
    <source>
        <dbReference type="EMBL" id="KFN90740.1"/>
    </source>
</evidence>
<accession>A0A091C1Z7</accession>
<reference evidence="1 2" key="1">
    <citation type="submission" date="2014-08" db="EMBL/GenBank/DDBJ databases">
        <title>Genome sequence of Tetragenococcus muriaticus.</title>
        <authorList>
            <person name="Chuea-nongthon C."/>
            <person name="Rodtong S."/>
            <person name="Yongsawatdigul J."/>
            <person name="Steele J.L."/>
            <person name="Liu X.-y."/>
            <person name="Speers J."/>
            <person name="Glasner J.D."/>
            <person name="Neeno-Eckwall E.C."/>
        </authorList>
    </citation>
    <scope>NUCLEOTIDE SEQUENCE [LARGE SCALE GENOMIC DNA]</scope>
    <source>
        <strain evidence="1 2">3MR10-3</strain>
    </source>
</reference>
<dbReference type="RefSeq" id="WP_028789355.1">
    <property type="nucleotide sequence ID" value="NZ_JPVT01000134.1"/>
</dbReference>
<protein>
    <recommendedName>
        <fullName evidence="3">DUF2187 domain-containing protein</fullName>
    </recommendedName>
</protein>
<dbReference type="PATRIC" id="fig|1302648.3.peg.1332"/>
<dbReference type="AlphaFoldDB" id="A0A091C1Z7"/>
<keyword evidence="2" id="KW-1185">Reference proteome</keyword>
<sequence length="60" mass="6958">MSENTTVTFTWENTTLSGYIEKEYENSYLVNINNPTKEIADSYNGRMVVSKKECKIEDNN</sequence>
<dbReference type="EMBL" id="JPVT01000134">
    <property type="protein sequence ID" value="KFN90740.1"/>
    <property type="molecule type" value="Genomic_DNA"/>
</dbReference>
<comment type="caution">
    <text evidence="1">The sequence shown here is derived from an EMBL/GenBank/DDBJ whole genome shotgun (WGS) entry which is preliminary data.</text>
</comment>
<evidence type="ECO:0000313" key="2">
    <source>
        <dbReference type="Proteomes" id="UP000029381"/>
    </source>
</evidence>
<gene>
    <name evidence="1" type="ORF">TMU3MR103_1364</name>
</gene>
<name>A0A091C1Z7_9ENTE</name>
<evidence type="ECO:0008006" key="3">
    <source>
        <dbReference type="Google" id="ProtNLM"/>
    </source>
</evidence>
<proteinExistence type="predicted"/>